<organism evidence="7 8">
    <name type="scientific">Brachybacterium epidermidis</name>
    <dbReference type="NCBI Taxonomy" id="2781983"/>
    <lineage>
        <taxon>Bacteria</taxon>
        <taxon>Bacillati</taxon>
        <taxon>Actinomycetota</taxon>
        <taxon>Actinomycetes</taxon>
        <taxon>Micrococcales</taxon>
        <taxon>Dermabacteraceae</taxon>
        <taxon>Brachybacterium</taxon>
    </lineage>
</organism>
<dbReference type="InterPro" id="IPR029063">
    <property type="entry name" value="SAM-dependent_MTases_sf"/>
</dbReference>
<dbReference type="Pfam" id="PF05175">
    <property type="entry name" value="MTS"/>
    <property type="match status" value="2"/>
</dbReference>
<dbReference type="GO" id="GO:0008168">
    <property type="term" value="F:methyltransferase activity"/>
    <property type="evidence" value="ECO:0007669"/>
    <property type="project" value="UniProtKB-KW"/>
</dbReference>
<dbReference type="InterPro" id="IPR002052">
    <property type="entry name" value="DNA_methylase_N6_adenine_CS"/>
</dbReference>
<proteinExistence type="predicted"/>
<evidence type="ECO:0000259" key="5">
    <source>
        <dbReference type="Pfam" id="PF05175"/>
    </source>
</evidence>
<evidence type="ECO:0000259" key="6">
    <source>
        <dbReference type="Pfam" id="PF26049"/>
    </source>
</evidence>
<dbReference type="InterPro" id="IPR058679">
    <property type="entry name" value="RlmG_N"/>
</dbReference>
<dbReference type="Pfam" id="PF26049">
    <property type="entry name" value="RLMG_N"/>
    <property type="match status" value="1"/>
</dbReference>
<feature type="domain" description="Methyltransferase small" evidence="5">
    <location>
        <begin position="356"/>
        <end position="445"/>
    </location>
</feature>
<dbReference type="InterPro" id="IPR007848">
    <property type="entry name" value="Small_mtfrase_dom"/>
</dbReference>
<evidence type="ECO:0000256" key="4">
    <source>
        <dbReference type="ARBA" id="ARBA00022679"/>
    </source>
</evidence>
<dbReference type="Gene3D" id="3.40.50.150">
    <property type="entry name" value="Vaccinia Virus protein VP39"/>
    <property type="match status" value="2"/>
</dbReference>
<evidence type="ECO:0000256" key="2">
    <source>
        <dbReference type="ARBA" id="ARBA00022552"/>
    </source>
</evidence>
<dbReference type="SUPFAM" id="SSF53335">
    <property type="entry name" value="S-adenosyl-L-methionine-dependent methyltransferases"/>
    <property type="match status" value="1"/>
</dbReference>
<gene>
    <name evidence="7" type="ORF">IOE58_00545</name>
</gene>
<keyword evidence="8" id="KW-1185">Reference proteome</keyword>
<feature type="domain" description="Methyltransferase small" evidence="5">
    <location>
        <begin position="290"/>
        <end position="335"/>
    </location>
</feature>
<dbReference type="PROSITE" id="PS00092">
    <property type="entry name" value="N6_MTASE"/>
    <property type="match status" value="1"/>
</dbReference>
<feature type="domain" description="RlmG N-terminal" evidence="6">
    <location>
        <begin position="123"/>
        <end position="198"/>
    </location>
</feature>
<evidence type="ECO:0000313" key="8">
    <source>
        <dbReference type="Proteomes" id="UP000644727"/>
    </source>
</evidence>
<keyword evidence="2" id="KW-0698">rRNA processing</keyword>
<name>A0ABR9VX53_9MICO</name>
<dbReference type="CDD" id="cd02440">
    <property type="entry name" value="AdoMet_MTases"/>
    <property type="match status" value="1"/>
</dbReference>
<dbReference type="InterPro" id="IPR046977">
    <property type="entry name" value="RsmC/RlmG"/>
</dbReference>
<keyword evidence="1" id="KW-0963">Cytoplasm</keyword>
<dbReference type="GO" id="GO:0032259">
    <property type="term" value="P:methylation"/>
    <property type="evidence" value="ECO:0007669"/>
    <property type="project" value="UniProtKB-KW"/>
</dbReference>
<evidence type="ECO:0000256" key="3">
    <source>
        <dbReference type="ARBA" id="ARBA00022603"/>
    </source>
</evidence>
<evidence type="ECO:0000256" key="1">
    <source>
        <dbReference type="ARBA" id="ARBA00022490"/>
    </source>
</evidence>
<keyword evidence="4" id="KW-0808">Transferase</keyword>
<dbReference type="RefSeq" id="WP_193864460.1">
    <property type="nucleotide sequence ID" value="NZ_JADEYR010000001.1"/>
</dbReference>
<dbReference type="EMBL" id="JADEYR010000001">
    <property type="protein sequence ID" value="MBE9402755.1"/>
    <property type="molecule type" value="Genomic_DNA"/>
</dbReference>
<comment type="caution">
    <text evidence="7">The sequence shown here is derived from an EMBL/GenBank/DDBJ whole genome shotgun (WGS) entry which is preliminary data.</text>
</comment>
<accession>A0ABR9VX53</accession>
<dbReference type="PANTHER" id="PTHR47816:SF4">
    <property type="entry name" value="RIBOSOMAL RNA SMALL SUBUNIT METHYLTRANSFERASE C"/>
    <property type="match status" value="1"/>
</dbReference>
<protein>
    <submittedName>
        <fullName evidence="7">Methyltransferase</fullName>
    </submittedName>
</protein>
<dbReference type="Proteomes" id="UP000644727">
    <property type="component" value="Unassembled WGS sequence"/>
</dbReference>
<evidence type="ECO:0000313" key="7">
    <source>
        <dbReference type="EMBL" id="MBE9402755.1"/>
    </source>
</evidence>
<keyword evidence="3 7" id="KW-0489">Methyltransferase</keyword>
<dbReference type="PANTHER" id="PTHR47816">
    <property type="entry name" value="RIBOSOMAL RNA SMALL SUBUNIT METHYLTRANSFERASE C"/>
    <property type="match status" value="1"/>
</dbReference>
<sequence>MPASTPDSSGAPTADQTDRVVLRTAESEAGGPGCPCDVIVVDDATGALTAHSLQTLAEHEGARVFSWSSSCARAREIAEQFTREIADGRLVVPSGARTAPGGAAPASDPALEPVPLEEFASSADAHLALGRLPKSLAGLEDRARRLALAAGGSGRDDLELVAGGRVKHMTRQQNEVLGRVFTEVRASLGLGKSRALIATGPRPGPDLMQPAEGTAAITIRGQAHELPLRGIGGVFGGASADAGSLLLLQSLDEALAAGEFDAEGTRSDGSLPGPHVTGQADPAVGSGYCAVDLGCGNGLLTAYLTLALPGARVIASDDDLDAVLSTRATLDALASQAARDGSAPAGGADVDGPASAPRVEVMWDDALSRRADRSADLVLLNPPFHDGTAIDATLVHGLLDAAARVLRPGGELWMVHNSHLRYRAELERRVGPARQRARDRRFTVLSAHRV</sequence>
<reference evidence="7 8" key="1">
    <citation type="submission" date="2020-10" db="EMBL/GenBank/DDBJ databases">
        <title>Draft genome and description of Brachybacterium epidermidis sp nov.</title>
        <authorList>
            <person name="Boxberger M."/>
            <person name="La Scola B."/>
        </authorList>
    </citation>
    <scope>NUCLEOTIDE SEQUENCE [LARGE SCALE GENOMIC DNA]</scope>
    <source>
        <strain evidence="7 8">Marseille-Q2903</strain>
    </source>
</reference>